<feature type="domain" description="Nudix hydrolase" evidence="7">
    <location>
        <begin position="43"/>
        <end position="176"/>
    </location>
</feature>
<accession>A0A4R3L1U3</accession>
<protein>
    <submittedName>
        <fullName evidence="8">8-oxo-dGTP pyrophosphatase MutT (NUDIX family)</fullName>
    </submittedName>
</protein>
<keyword evidence="5" id="KW-0460">Magnesium</keyword>
<evidence type="ECO:0000256" key="1">
    <source>
        <dbReference type="ARBA" id="ARBA00001936"/>
    </source>
</evidence>
<comment type="caution">
    <text evidence="8">The sequence shown here is derived from an EMBL/GenBank/DDBJ whole genome shotgun (WGS) entry which is preliminary data.</text>
</comment>
<dbReference type="CDD" id="cd03426">
    <property type="entry name" value="NUDIX_CoAse_Nudt7"/>
    <property type="match status" value="1"/>
</dbReference>
<proteinExistence type="predicted"/>
<name>A0A4R3L1U3_9GAMM</name>
<evidence type="ECO:0000259" key="7">
    <source>
        <dbReference type="PROSITE" id="PS51462"/>
    </source>
</evidence>
<dbReference type="Pfam" id="PF00293">
    <property type="entry name" value="NUDIX"/>
    <property type="match status" value="1"/>
</dbReference>
<evidence type="ECO:0000256" key="2">
    <source>
        <dbReference type="ARBA" id="ARBA00001946"/>
    </source>
</evidence>
<dbReference type="SUPFAM" id="SSF55811">
    <property type="entry name" value="Nudix"/>
    <property type="match status" value="1"/>
</dbReference>
<evidence type="ECO:0000313" key="9">
    <source>
        <dbReference type="Proteomes" id="UP000294599"/>
    </source>
</evidence>
<dbReference type="Proteomes" id="UP000294599">
    <property type="component" value="Unassembled WGS sequence"/>
</dbReference>
<keyword evidence="4" id="KW-0378">Hydrolase</keyword>
<evidence type="ECO:0000256" key="4">
    <source>
        <dbReference type="ARBA" id="ARBA00022801"/>
    </source>
</evidence>
<evidence type="ECO:0000256" key="5">
    <source>
        <dbReference type="ARBA" id="ARBA00022842"/>
    </source>
</evidence>
<keyword evidence="9" id="KW-1185">Reference proteome</keyword>
<dbReference type="PANTHER" id="PTHR12992">
    <property type="entry name" value="NUDIX HYDROLASE"/>
    <property type="match status" value="1"/>
</dbReference>
<evidence type="ECO:0000256" key="3">
    <source>
        <dbReference type="ARBA" id="ARBA00022723"/>
    </source>
</evidence>
<dbReference type="Gene3D" id="3.90.79.10">
    <property type="entry name" value="Nucleoside Triphosphate Pyrophosphohydrolase"/>
    <property type="match status" value="1"/>
</dbReference>
<sequence length="208" mass="22867">MCAADRLDYWSALAQRLLPLEEEPAMPPANLEVLRSYWRGDRPLRPAAVLVGLVPRQDGLNVLLTRRQDGLSNHAGQISFPGGRVDDTDGDAICAALRETEEEVGVGAGSIRALGRVEPLATISQFTVQPIVARLDPAYRLRLHEGEVSAAFELPLALAARAEAWRPYARTPDLGMRLMALDYEGHTIWGATAMILQRLLERLRGLPV</sequence>
<dbReference type="EMBL" id="SMAF01000034">
    <property type="protein sequence ID" value="TCS92529.1"/>
    <property type="molecule type" value="Genomic_DNA"/>
</dbReference>
<dbReference type="PROSITE" id="PS51462">
    <property type="entry name" value="NUDIX"/>
    <property type="match status" value="1"/>
</dbReference>
<dbReference type="InterPro" id="IPR045121">
    <property type="entry name" value="CoAse"/>
</dbReference>
<evidence type="ECO:0000256" key="6">
    <source>
        <dbReference type="ARBA" id="ARBA00023211"/>
    </source>
</evidence>
<keyword evidence="3" id="KW-0479">Metal-binding</keyword>
<dbReference type="OrthoDB" id="9802805at2"/>
<dbReference type="GO" id="GO:0046872">
    <property type="term" value="F:metal ion binding"/>
    <property type="evidence" value="ECO:0007669"/>
    <property type="project" value="UniProtKB-KW"/>
</dbReference>
<dbReference type="RefSeq" id="WP_123522316.1">
    <property type="nucleotide sequence ID" value="NZ_JBHLWF010000075.1"/>
</dbReference>
<dbReference type="AlphaFoldDB" id="A0A4R3L1U3"/>
<comment type="cofactor">
    <cofactor evidence="1">
        <name>Mn(2+)</name>
        <dbReference type="ChEBI" id="CHEBI:29035"/>
    </cofactor>
</comment>
<dbReference type="PANTHER" id="PTHR12992:SF11">
    <property type="entry name" value="MITOCHONDRIAL COENZYME A DIPHOSPHATASE NUDT8"/>
    <property type="match status" value="1"/>
</dbReference>
<evidence type="ECO:0000313" key="8">
    <source>
        <dbReference type="EMBL" id="TCS92529.1"/>
    </source>
</evidence>
<gene>
    <name evidence="8" type="ORF">EDC25_13411</name>
</gene>
<reference evidence="8 9" key="1">
    <citation type="submission" date="2019-03" db="EMBL/GenBank/DDBJ databases">
        <title>Genomic Encyclopedia of Type Strains, Phase IV (KMG-IV): sequencing the most valuable type-strain genomes for metagenomic binning, comparative biology and taxonomic classification.</title>
        <authorList>
            <person name="Goeker M."/>
        </authorList>
    </citation>
    <scope>NUCLEOTIDE SEQUENCE [LARGE SCALE GENOMIC DNA]</scope>
    <source>
        <strain evidence="8 9">DSM 21944</strain>
    </source>
</reference>
<keyword evidence="6" id="KW-0464">Manganese</keyword>
<dbReference type="GO" id="GO:0010945">
    <property type="term" value="F:coenzyme A diphosphatase activity"/>
    <property type="evidence" value="ECO:0007669"/>
    <property type="project" value="InterPro"/>
</dbReference>
<comment type="cofactor">
    <cofactor evidence="2">
        <name>Mg(2+)</name>
        <dbReference type="ChEBI" id="CHEBI:18420"/>
    </cofactor>
</comment>
<organism evidence="8 9">
    <name type="scientific">Pseudofulvimonas gallinarii</name>
    <dbReference type="NCBI Taxonomy" id="634155"/>
    <lineage>
        <taxon>Bacteria</taxon>
        <taxon>Pseudomonadati</taxon>
        <taxon>Pseudomonadota</taxon>
        <taxon>Gammaproteobacteria</taxon>
        <taxon>Lysobacterales</taxon>
        <taxon>Rhodanobacteraceae</taxon>
        <taxon>Pseudofulvimonas</taxon>
    </lineage>
</organism>
<dbReference type="InterPro" id="IPR015797">
    <property type="entry name" value="NUDIX_hydrolase-like_dom_sf"/>
</dbReference>
<dbReference type="InterPro" id="IPR000086">
    <property type="entry name" value="NUDIX_hydrolase_dom"/>
</dbReference>